<keyword evidence="3" id="KW-1185">Reference proteome</keyword>
<dbReference type="AlphaFoldDB" id="A0A419VZG5"/>
<evidence type="ECO:0000313" key="2">
    <source>
        <dbReference type="EMBL" id="RKD88554.1"/>
    </source>
</evidence>
<feature type="transmembrane region" description="Helical" evidence="1">
    <location>
        <begin position="6"/>
        <end position="27"/>
    </location>
</feature>
<keyword evidence="1" id="KW-0472">Membrane</keyword>
<evidence type="ECO:0000256" key="1">
    <source>
        <dbReference type="SAM" id="Phobius"/>
    </source>
</evidence>
<organism evidence="2 3">
    <name type="scientific">Halopiger aswanensis</name>
    <dbReference type="NCBI Taxonomy" id="148449"/>
    <lineage>
        <taxon>Archaea</taxon>
        <taxon>Methanobacteriati</taxon>
        <taxon>Methanobacteriota</taxon>
        <taxon>Stenosarchaea group</taxon>
        <taxon>Halobacteria</taxon>
        <taxon>Halobacteriales</taxon>
        <taxon>Natrialbaceae</taxon>
        <taxon>Halopiger</taxon>
    </lineage>
</organism>
<sequence length="177" mass="20177">MPVSDTVLGVLAGGLFTLAGYISGGLINYYRTQTEVKAEDRRLRAELSMERKVEALTNLHAELEECQRGLVEILDRVPYDGFGENGEIEEADQLIEEFEIAMDEASIYLSEEQHETVLDFFETLGEVNSSISGWAFETVEMRGGDMYHERRMSLIDGYEEVKEILQDEIREPIEELD</sequence>
<keyword evidence="1" id="KW-0812">Transmembrane</keyword>
<evidence type="ECO:0000313" key="3">
    <source>
        <dbReference type="Proteomes" id="UP000283805"/>
    </source>
</evidence>
<name>A0A419VZG5_9EURY</name>
<gene>
    <name evidence="2" type="ORF">ATJ93_4208</name>
</gene>
<protein>
    <submittedName>
        <fullName evidence="2">Uncharacterized protein</fullName>
    </submittedName>
</protein>
<proteinExistence type="predicted"/>
<reference evidence="2 3" key="1">
    <citation type="submission" date="2018-09" db="EMBL/GenBank/DDBJ databases">
        <title>Genomic Encyclopedia of Archaeal and Bacterial Type Strains, Phase II (KMG-II): from individual species to whole genera.</title>
        <authorList>
            <person name="Goeker M."/>
        </authorList>
    </citation>
    <scope>NUCLEOTIDE SEQUENCE [LARGE SCALE GENOMIC DNA]</scope>
    <source>
        <strain evidence="2 3">DSM 13151</strain>
    </source>
</reference>
<dbReference type="EMBL" id="RAPO01000005">
    <property type="protein sequence ID" value="RKD88554.1"/>
    <property type="molecule type" value="Genomic_DNA"/>
</dbReference>
<dbReference type="Proteomes" id="UP000283805">
    <property type="component" value="Unassembled WGS sequence"/>
</dbReference>
<keyword evidence="1" id="KW-1133">Transmembrane helix</keyword>
<comment type="caution">
    <text evidence="2">The sequence shown here is derived from an EMBL/GenBank/DDBJ whole genome shotgun (WGS) entry which is preliminary data.</text>
</comment>
<accession>A0A419VZG5</accession>